<dbReference type="AlphaFoldDB" id="A0A7S7NPL8"/>
<accession>A0A7S7NPL8</accession>
<evidence type="ECO:0000313" key="1">
    <source>
        <dbReference type="EMBL" id="QOY87446.1"/>
    </source>
</evidence>
<evidence type="ECO:0008006" key="3">
    <source>
        <dbReference type="Google" id="ProtNLM"/>
    </source>
</evidence>
<reference evidence="1 2" key="1">
    <citation type="submission" date="2020-10" db="EMBL/GenBank/DDBJ databases">
        <title>Complete genome sequence of Paludibaculum fermentans P105T, a facultatively anaerobic acidobacterium capable of dissimilatory Fe(III) reduction.</title>
        <authorList>
            <person name="Dedysh S.N."/>
            <person name="Beletsky A.V."/>
            <person name="Kulichevskaya I.S."/>
            <person name="Mardanov A.V."/>
            <person name="Ravin N.V."/>
        </authorList>
    </citation>
    <scope>NUCLEOTIDE SEQUENCE [LARGE SCALE GENOMIC DNA]</scope>
    <source>
        <strain evidence="1 2">P105</strain>
    </source>
</reference>
<evidence type="ECO:0000313" key="2">
    <source>
        <dbReference type="Proteomes" id="UP000593892"/>
    </source>
</evidence>
<dbReference type="RefSeq" id="WP_194449115.1">
    <property type="nucleotide sequence ID" value="NZ_CP063849.1"/>
</dbReference>
<protein>
    <recommendedName>
        <fullName evidence="3">SH3b domain-containing protein</fullName>
    </recommendedName>
</protein>
<sequence length="383" mass="41823">MLPLLALLLLASDPVVHGGGAVLRSACSTDADTVARLAEGTAVQVRFSISGDAGTCYKVTSAWQAGYVLASELEGLESYRAGLRNASELELPKMLRAETARLKEEAGERPGANEVLALIESNQPRLALRKMESALQRDGRKDPLTLALAGLAAYRSDEPRLALEYWTESQALAPNASVDALMSKARAELAGDTSRNKLRGYRFVLRYNSDEIAESTAAEVLSAANDEYARLDAALGCELKEQIPLVLQNQQAYRATTGAEEWSGGQFDGRIRVVLFRQAFQREARQAVTHELVHACLTARGRFPHWFHEGMAMRWSGERPAAADVASVEGLRTPPALGASPDQARIFYTWSWVAVDRMYRRMGEQGVRDALRNPASVTASMGN</sequence>
<name>A0A7S7NPL8_PALFE</name>
<keyword evidence="2" id="KW-1185">Reference proteome</keyword>
<proteinExistence type="predicted"/>
<organism evidence="1 2">
    <name type="scientific">Paludibaculum fermentans</name>
    <dbReference type="NCBI Taxonomy" id="1473598"/>
    <lineage>
        <taxon>Bacteria</taxon>
        <taxon>Pseudomonadati</taxon>
        <taxon>Acidobacteriota</taxon>
        <taxon>Terriglobia</taxon>
        <taxon>Bryobacterales</taxon>
        <taxon>Bryobacteraceae</taxon>
        <taxon>Paludibaculum</taxon>
    </lineage>
</organism>
<dbReference type="Proteomes" id="UP000593892">
    <property type="component" value="Chromosome"/>
</dbReference>
<dbReference type="KEGG" id="pfer:IRI77_32590"/>
<gene>
    <name evidence="1" type="ORF">IRI77_32590</name>
</gene>
<dbReference type="EMBL" id="CP063849">
    <property type="protein sequence ID" value="QOY87446.1"/>
    <property type="molecule type" value="Genomic_DNA"/>
</dbReference>